<comment type="caution">
    <text evidence="2">The sequence shown here is derived from an EMBL/GenBank/DDBJ whole genome shotgun (WGS) entry which is preliminary data.</text>
</comment>
<dbReference type="AlphaFoldDB" id="A0A3A6PMM7"/>
<sequence>MKIVTRLALLLLVFVISAGCTASNSANDLVKIKAESAPINEGAFLADSMHQDLDGDGELEQIRMYIDPAPVEDQSKPGQYLWNERHHWQLVVKRGDDTYFLYNNYLSGKLKFWIENRGSHKAIVLLEEGKGLRMDSFTLNSAKVFERRMDYNQYDSVLVKSSTTFK</sequence>
<evidence type="ECO:0000256" key="1">
    <source>
        <dbReference type="SAM" id="SignalP"/>
    </source>
</evidence>
<dbReference type="PROSITE" id="PS51257">
    <property type="entry name" value="PROKAR_LIPOPROTEIN"/>
    <property type="match status" value="1"/>
</dbReference>
<keyword evidence="1" id="KW-0732">Signal</keyword>
<organism evidence="2 3">
    <name type="scientific">Paenibacillus pinisoli</name>
    <dbReference type="NCBI Taxonomy" id="1276110"/>
    <lineage>
        <taxon>Bacteria</taxon>
        <taxon>Bacillati</taxon>
        <taxon>Bacillota</taxon>
        <taxon>Bacilli</taxon>
        <taxon>Bacillales</taxon>
        <taxon>Paenibacillaceae</taxon>
        <taxon>Paenibacillus</taxon>
    </lineage>
</organism>
<gene>
    <name evidence="2" type="ORF">D3P09_00955</name>
</gene>
<proteinExistence type="predicted"/>
<evidence type="ECO:0000313" key="2">
    <source>
        <dbReference type="EMBL" id="RJX40618.1"/>
    </source>
</evidence>
<dbReference type="Proteomes" id="UP000267798">
    <property type="component" value="Unassembled WGS sequence"/>
</dbReference>
<feature type="chain" id="PRO_5038522666" evidence="1">
    <location>
        <begin position="23"/>
        <end position="166"/>
    </location>
</feature>
<reference evidence="2 3" key="1">
    <citation type="submission" date="2018-09" db="EMBL/GenBank/DDBJ databases">
        <title>Paenibacillus aracenensis nov. sp. isolated from a cave in southern Spain.</title>
        <authorList>
            <person name="Jurado V."/>
            <person name="Gutierrez-Patricio S."/>
            <person name="Gonzalez-Pimentel J.L."/>
            <person name="Miller A.Z."/>
            <person name="Laiz L."/>
            <person name="Saiz-Jimenez C."/>
        </authorList>
    </citation>
    <scope>NUCLEOTIDE SEQUENCE [LARGE SCALE GENOMIC DNA]</scope>
    <source>
        <strain evidence="2 3">JCM 19203</strain>
    </source>
</reference>
<dbReference type="EMBL" id="QXQB01000001">
    <property type="protein sequence ID" value="RJX40618.1"/>
    <property type="molecule type" value="Genomic_DNA"/>
</dbReference>
<feature type="signal peptide" evidence="1">
    <location>
        <begin position="1"/>
        <end position="22"/>
    </location>
</feature>
<name>A0A3A6PMM7_9BACL</name>
<keyword evidence="3" id="KW-1185">Reference proteome</keyword>
<accession>A0A3A6PMM7</accession>
<protein>
    <submittedName>
        <fullName evidence="2">Uncharacterized protein</fullName>
    </submittedName>
</protein>
<evidence type="ECO:0000313" key="3">
    <source>
        <dbReference type="Proteomes" id="UP000267798"/>
    </source>
</evidence>